<protein>
    <submittedName>
        <fullName evidence="2">Uncharacterized protein</fullName>
    </submittedName>
</protein>
<comment type="caution">
    <text evidence="2">The sequence shown here is derived from an EMBL/GenBank/DDBJ whole genome shotgun (WGS) entry which is preliminary data.</text>
</comment>
<name>A0AAV8QI12_ENSVE</name>
<proteinExistence type="predicted"/>
<feature type="region of interest" description="Disordered" evidence="1">
    <location>
        <begin position="113"/>
        <end position="138"/>
    </location>
</feature>
<keyword evidence="3" id="KW-1185">Reference proteome</keyword>
<gene>
    <name evidence="2" type="ORF">OPV22_025645</name>
</gene>
<dbReference type="Proteomes" id="UP001222027">
    <property type="component" value="Unassembled WGS sequence"/>
</dbReference>
<organism evidence="2 3">
    <name type="scientific">Ensete ventricosum</name>
    <name type="common">Abyssinian banana</name>
    <name type="synonym">Musa ensete</name>
    <dbReference type="NCBI Taxonomy" id="4639"/>
    <lineage>
        <taxon>Eukaryota</taxon>
        <taxon>Viridiplantae</taxon>
        <taxon>Streptophyta</taxon>
        <taxon>Embryophyta</taxon>
        <taxon>Tracheophyta</taxon>
        <taxon>Spermatophyta</taxon>
        <taxon>Magnoliopsida</taxon>
        <taxon>Liliopsida</taxon>
        <taxon>Zingiberales</taxon>
        <taxon>Musaceae</taxon>
        <taxon>Ensete</taxon>
    </lineage>
</organism>
<evidence type="ECO:0000313" key="3">
    <source>
        <dbReference type="Proteomes" id="UP001222027"/>
    </source>
</evidence>
<reference evidence="2 3" key="1">
    <citation type="submission" date="2022-12" db="EMBL/GenBank/DDBJ databases">
        <title>Chromosome-scale assembly of the Ensete ventricosum genome.</title>
        <authorList>
            <person name="Dussert Y."/>
            <person name="Stocks J."/>
            <person name="Wendawek A."/>
            <person name="Woldeyes F."/>
            <person name="Nichols R.A."/>
            <person name="Borrell J.S."/>
        </authorList>
    </citation>
    <scope>NUCLEOTIDE SEQUENCE [LARGE SCALE GENOMIC DNA]</scope>
    <source>
        <strain evidence="3">cv. Maze</strain>
        <tissue evidence="2">Seeds</tissue>
    </source>
</reference>
<accession>A0AAV8QI12</accession>
<sequence>MCALRLEHLHQWGIGSRVLVEAPLRLQIYRSGTLLLGNLAFYPFPPLAVRRVVAGGLELRLSAAHRGTTPPYLTPPRACSKRIPQTLILDLSPGRQRLRHDVGGLSFRRTSQLTDLPDPPLQARPIPLQPGSTCANIS</sequence>
<evidence type="ECO:0000313" key="2">
    <source>
        <dbReference type="EMBL" id="KAJ8471302.1"/>
    </source>
</evidence>
<dbReference type="EMBL" id="JAQQAF010000007">
    <property type="protein sequence ID" value="KAJ8471302.1"/>
    <property type="molecule type" value="Genomic_DNA"/>
</dbReference>
<dbReference type="AlphaFoldDB" id="A0AAV8QI12"/>
<evidence type="ECO:0000256" key="1">
    <source>
        <dbReference type="SAM" id="MobiDB-lite"/>
    </source>
</evidence>